<name>A0A0H2SQL3_9AGAM</name>
<reference evidence="2 3" key="1">
    <citation type="submission" date="2015-04" db="EMBL/GenBank/DDBJ databases">
        <title>Complete genome sequence of Schizopora paradoxa KUC8140, a cosmopolitan wood degrader in East Asia.</title>
        <authorList>
            <consortium name="DOE Joint Genome Institute"/>
            <person name="Min B."/>
            <person name="Park H."/>
            <person name="Jang Y."/>
            <person name="Kim J.-J."/>
            <person name="Kim K.H."/>
            <person name="Pangilinan J."/>
            <person name="Lipzen A."/>
            <person name="Riley R."/>
            <person name="Grigoriev I.V."/>
            <person name="Spatafora J.W."/>
            <person name="Choi I.-G."/>
        </authorList>
    </citation>
    <scope>NUCLEOTIDE SEQUENCE [LARGE SCALE GENOMIC DNA]</scope>
    <source>
        <strain evidence="2 3">KUC8140</strain>
    </source>
</reference>
<keyword evidence="1" id="KW-1133">Transmembrane helix</keyword>
<dbReference type="InParanoid" id="A0A0H2SQL3"/>
<dbReference type="Proteomes" id="UP000053477">
    <property type="component" value="Unassembled WGS sequence"/>
</dbReference>
<sequence length="87" mass="9372">MDWNDALKITGQFEDVSSATGWERDSMERFGVGADEVKLGRKKGRQVQRASSSPHVGSRKKLSVGVGSTLASCSFLPVLAAFVVVLM</sequence>
<protein>
    <submittedName>
        <fullName evidence="2">Uncharacterized protein</fullName>
    </submittedName>
</protein>
<dbReference type="AlphaFoldDB" id="A0A0H2SQL3"/>
<keyword evidence="1" id="KW-0472">Membrane</keyword>
<evidence type="ECO:0000256" key="1">
    <source>
        <dbReference type="SAM" id="Phobius"/>
    </source>
</evidence>
<evidence type="ECO:0000313" key="2">
    <source>
        <dbReference type="EMBL" id="KLO19386.1"/>
    </source>
</evidence>
<proteinExistence type="predicted"/>
<gene>
    <name evidence="2" type="ORF">SCHPADRAFT_74677</name>
</gene>
<dbReference type="EMBL" id="KQ085887">
    <property type="protein sequence ID" value="KLO19386.1"/>
    <property type="molecule type" value="Genomic_DNA"/>
</dbReference>
<evidence type="ECO:0000313" key="3">
    <source>
        <dbReference type="Proteomes" id="UP000053477"/>
    </source>
</evidence>
<organism evidence="2 3">
    <name type="scientific">Schizopora paradoxa</name>
    <dbReference type="NCBI Taxonomy" id="27342"/>
    <lineage>
        <taxon>Eukaryota</taxon>
        <taxon>Fungi</taxon>
        <taxon>Dikarya</taxon>
        <taxon>Basidiomycota</taxon>
        <taxon>Agaricomycotina</taxon>
        <taxon>Agaricomycetes</taxon>
        <taxon>Hymenochaetales</taxon>
        <taxon>Schizoporaceae</taxon>
        <taxon>Schizopora</taxon>
    </lineage>
</organism>
<feature type="transmembrane region" description="Helical" evidence="1">
    <location>
        <begin position="62"/>
        <end position="86"/>
    </location>
</feature>
<accession>A0A0H2SQL3</accession>
<keyword evidence="1" id="KW-0812">Transmembrane</keyword>
<keyword evidence="3" id="KW-1185">Reference proteome</keyword>